<dbReference type="SUPFAM" id="SSF55347">
    <property type="entry name" value="Glyceraldehyde-3-phosphate dehydrogenase-like, C-terminal domain"/>
    <property type="match status" value="1"/>
</dbReference>
<evidence type="ECO:0000313" key="7">
    <source>
        <dbReference type="Proteomes" id="UP000311382"/>
    </source>
</evidence>
<comment type="caution">
    <text evidence="6">The sequence shown here is derived from an EMBL/GenBank/DDBJ whole genome shotgun (WGS) entry which is preliminary data.</text>
</comment>
<evidence type="ECO:0000256" key="1">
    <source>
        <dbReference type="ARBA" id="ARBA00010928"/>
    </source>
</evidence>
<keyword evidence="2" id="KW-0560">Oxidoreductase</keyword>
<evidence type="ECO:0000256" key="3">
    <source>
        <dbReference type="SAM" id="Phobius"/>
    </source>
</evidence>
<feature type="transmembrane region" description="Helical" evidence="3">
    <location>
        <begin position="6"/>
        <end position="24"/>
    </location>
</feature>
<evidence type="ECO:0000259" key="4">
    <source>
        <dbReference type="Pfam" id="PF01408"/>
    </source>
</evidence>
<dbReference type="AlphaFoldDB" id="A0A5C5G5N4"/>
<dbReference type="STRING" id="5288.A0A5C5G5N4"/>
<dbReference type="EMBL" id="SOZI01000003">
    <property type="protein sequence ID" value="TNY24368.1"/>
    <property type="molecule type" value="Genomic_DNA"/>
</dbReference>
<organism evidence="6 7">
    <name type="scientific">Rhodotorula diobovata</name>
    <dbReference type="NCBI Taxonomy" id="5288"/>
    <lineage>
        <taxon>Eukaryota</taxon>
        <taxon>Fungi</taxon>
        <taxon>Dikarya</taxon>
        <taxon>Basidiomycota</taxon>
        <taxon>Pucciniomycotina</taxon>
        <taxon>Microbotryomycetes</taxon>
        <taxon>Sporidiobolales</taxon>
        <taxon>Sporidiobolaceae</taxon>
        <taxon>Rhodotorula</taxon>
    </lineage>
</organism>
<dbReference type="GO" id="GO:0000166">
    <property type="term" value="F:nucleotide binding"/>
    <property type="evidence" value="ECO:0007669"/>
    <property type="project" value="InterPro"/>
</dbReference>
<feature type="domain" description="Gfo/Idh/MocA-like oxidoreductase N-terminal" evidence="4">
    <location>
        <begin position="5"/>
        <end position="126"/>
    </location>
</feature>
<dbReference type="SUPFAM" id="SSF51735">
    <property type="entry name" value="NAD(P)-binding Rossmann-fold domains"/>
    <property type="match status" value="1"/>
</dbReference>
<dbReference type="Proteomes" id="UP000311382">
    <property type="component" value="Unassembled WGS sequence"/>
</dbReference>
<keyword evidence="3" id="KW-0472">Membrane</keyword>
<protein>
    <submittedName>
        <fullName evidence="6">NAD binding Rossmann fold oxidoreductase</fullName>
    </submittedName>
</protein>
<evidence type="ECO:0000259" key="5">
    <source>
        <dbReference type="Pfam" id="PF22725"/>
    </source>
</evidence>
<gene>
    <name evidence="6" type="ORF">DMC30DRAFT_387214</name>
</gene>
<dbReference type="InterPro" id="IPR051317">
    <property type="entry name" value="Gfo/Idh/MocA_oxidoreduct"/>
</dbReference>
<dbReference type="Pfam" id="PF01408">
    <property type="entry name" value="GFO_IDH_MocA"/>
    <property type="match status" value="1"/>
</dbReference>
<keyword evidence="3" id="KW-0812">Transmembrane</keyword>
<comment type="similarity">
    <text evidence="1">Belongs to the Gfo/Idh/MocA family.</text>
</comment>
<dbReference type="Gene3D" id="3.30.360.10">
    <property type="entry name" value="Dihydrodipicolinate Reductase, domain 2"/>
    <property type="match status" value="1"/>
</dbReference>
<dbReference type="Gene3D" id="3.40.50.720">
    <property type="entry name" value="NAD(P)-binding Rossmann-like Domain"/>
    <property type="match status" value="1"/>
</dbReference>
<dbReference type="OrthoDB" id="446809at2759"/>
<dbReference type="PANTHER" id="PTHR43708">
    <property type="entry name" value="CONSERVED EXPRESSED OXIDOREDUCTASE (EUROFUNG)"/>
    <property type="match status" value="1"/>
</dbReference>
<sequence length="329" mass="35711">MAPTKVAVVGFGMSATVFHIPFILSLPDKFELKVVVERSATPDKSKARDKYPHLGLTVVNTLEQALAEDIDAVWVLAPNAEHFAYCKQALEAGKHVVVEKPFTPTSQEAYELARIAHEKGLVLAVYQNRRWDADFLTLKDLLAKGEFGELSEFESSFDRYKNVLNAKQWKEADIPGAGAAYDLGSHVIDQILDLFGPPQRITGLVRNSRLIGVPTVPDSFHIQLHYDALPSVPGRSLPLLATARGSILSLEAPQPRFRVRGTQASFVKTGVDAQEAQLVAGGPEAVSKEGFAVEPKEQSGTLYRLEGGPAACATLPLSLAVALCRASRT</sequence>
<dbReference type="InterPro" id="IPR036291">
    <property type="entry name" value="NAD(P)-bd_dom_sf"/>
</dbReference>
<accession>A0A5C5G5N4</accession>
<dbReference type="GO" id="GO:0016491">
    <property type="term" value="F:oxidoreductase activity"/>
    <property type="evidence" value="ECO:0007669"/>
    <property type="project" value="UniProtKB-KW"/>
</dbReference>
<keyword evidence="7" id="KW-1185">Reference proteome</keyword>
<name>A0A5C5G5N4_9BASI</name>
<dbReference type="InterPro" id="IPR000683">
    <property type="entry name" value="Gfo/Idh/MocA-like_OxRdtase_N"/>
</dbReference>
<keyword evidence="3" id="KW-1133">Transmembrane helix</keyword>
<proteinExistence type="inferred from homology"/>
<feature type="domain" description="GFO/IDH/MocA-like oxidoreductase" evidence="5">
    <location>
        <begin position="135"/>
        <end position="266"/>
    </location>
</feature>
<evidence type="ECO:0000256" key="2">
    <source>
        <dbReference type="ARBA" id="ARBA00023002"/>
    </source>
</evidence>
<reference evidence="6 7" key="1">
    <citation type="submission" date="2019-03" db="EMBL/GenBank/DDBJ databases">
        <title>Rhodosporidium diobovatum UCD-FST 08-225 genome sequencing, assembly, and annotation.</title>
        <authorList>
            <person name="Fakankun I.U."/>
            <person name="Fristensky B."/>
            <person name="Levin D.B."/>
        </authorList>
    </citation>
    <scope>NUCLEOTIDE SEQUENCE [LARGE SCALE GENOMIC DNA]</scope>
    <source>
        <strain evidence="6 7">UCD-FST 08-225</strain>
    </source>
</reference>
<evidence type="ECO:0000313" key="6">
    <source>
        <dbReference type="EMBL" id="TNY24368.1"/>
    </source>
</evidence>
<dbReference type="Pfam" id="PF22725">
    <property type="entry name" value="GFO_IDH_MocA_C3"/>
    <property type="match status" value="1"/>
</dbReference>
<dbReference type="InterPro" id="IPR055170">
    <property type="entry name" value="GFO_IDH_MocA-like_dom"/>
</dbReference>
<dbReference type="PANTHER" id="PTHR43708:SF5">
    <property type="entry name" value="CONSERVED EXPRESSED OXIDOREDUCTASE (EUROFUNG)-RELATED"/>
    <property type="match status" value="1"/>
</dbReference>